<name>A0A0M9BR03_9BACL</name>
<dbReference type="Proteomes" id="UP000037688">
    <property type="component" value="Unassembled WGS sequence"/>
</dbReference>
<evidence type="ECO:0000313" key="2">
    <source>
        <dbReference type="EMBL" id="KOY17049.1"/>
    </source>
</evidence>
<dbReference type="InterPro" id="IPR038682">
    <property type="entry name" value="YrpD-like_sf"/>
</dbReference>
<keyword evidence="1" id="KW-0732">Signal</keyword>
<evidence type="ECO:0000256" key="1">
    <source>
        <dbReference type="SAM" id="SignalP"/>
    </source>
</evidence>
<sequence length="353" mass="38248">MKIRKSLTSLLSLTLLLSPLNVVLAEGSIDTDTTKNEINKNIEINIDSSITGNEREVIADVMARLDEEDRENVIYVTEDGAIYSNKIELKATTEIYDLVDNNTYQSPTGKELVGPGIPTDAFSVPPVSDNTLISPTAESPSPIGGSGPYRRVFSNNGYNWLSTYVTIPGAPYVTGKVTTDTPYVYLGGWGSNGNGIDAGLQYSTAFDNWAPTTLANGSMVPSNTRYRSGQDIYMKFYVTNPNECTLAVSGITTSGDQLTTTIVRSGVSGWDKSGTGMRVKRMTTIGQKPENMNTGSYIKNVRWHDITLGYYSGSNLIYSSWGSGQTGGYHSVPADKVSVNYISPGEETVNIQL</sequence>
<evidence type="ECO:0000313" key="3">
    <source>
        <dbReference type="Proteomes" id="UP000037688"/>
    </source>
</evidence>
<accession>A0A0M9BR03</accession>
<dbReference type="Gene3D" id="2.60.120.1270">
    <property type="match status" value="1"/>
</dbReference>
<dbReference type="AlphaFoldDB" id="A0A0M9BR03"/>
<feature type="signal peptide" evidence="1">
    <location>
        <begin position="1"/>
        <end position="25"/>
    </location>
</feature>
<dbReference type="OrthoDB" id="57306at2"/>
<feature type="chain" id="PRO_5005832293" evidence="1">
    <location>
        <begin position="26"/>
        <end position="353"/>
    </location>
</feature>
<comment type="caution">
    <text evidence="2">The sequence shown here is derived from an EMBL/GenBank/DDBJ whole genome shotgun (WGS) entry which is preliminary data.</text>
</comment>
<dbReference type="EMBL" id="LITU01000050">
    <property type="protein sequence ID" value="KOY17049.1"/>
    <property type="molecule type" value="Genomic_DNA"/>
</dbReference>
<protein>
    <submittedName>
        <fullName evidence="2">Uncharacterized protein</fullName>
    </submittedName>
</protein>
<proteinExistence type="predicted"/>
<dbReference type="PATRIC" id="fig|1705561.3.peg.1723"/>
<gene>
    <name evidence="2" type="ORF">AMS66_09400</name>
</gene>
<organism evidence="2 3">
    <name type="scientific">Paenibacillus xylanivorans</name>
    <dbReference type="NCBI Taxonomy" id="1705561"/>
    <lineage>
        <taxon>Bacteria</taxon>
        <taxon>Bacillati</taxon>
        <taxon>Bacillota</taxon>
        <taxon>Bacilli</taxon>
        <taxon>Bacillales</taxon>
        <taxon>Paenibacillaceae</taxon>
        <taxon>Paenibacillus</taxon>
    </lineage>
</organism>
<reference evidence="2 3" key="1">
    <citation type="submission" date="2015-08" db="EMBL/GenBank/DDBJ databases">
        <title>Draft genome sequence of cellulolytic and xylanolytic Paenibacillus sp. A59, isolated from a decaying forest soil from Patagonia, Argentina.</title>
        <authorList>
            <person name="Ghio S."/>
            <person name="Caceres A.M."/>
            <person name="Talia P."/>
            <person name="Grasso D."/>
            <person name="Campos E."/>
        </authorList>
    </citation>
    <scope>NUCLEOTIDE SEQUENCE [LARGE SCALE GENOMIC DNA]</scope>
    <source>
        <strain evidence="2 3">A59</strain>
    </source>
</reference>
<dbReference type="RefSeq" id="WP_053780532.1">
    <property type="nucleotide sequence ID" value="NZ_LITU01000050.1"/>
</dbReference>
<keyword evidence="3" id="KW-1185">Reference proteome</keyword>